<evidence type="ECO:0000259" key="4">
    <source>
        <dbReference type="PROSITE" id="PS50995"/>
    </source>
</evidence>
<dbReference type="PANTHER" id="PTHR42756:SF1">
    <property type="entry name" value="TRANSCRIPTIONAL REPRESSOR OF EMRAB OPERON"/>
    <property type="match status" value="1"/>
</dbReference>
<dbReference type="PROSITE" id="PS01117">
    <property type="entry name" value="HTH_MARR_1"/>
    <property type="match status" value="1"/>
</dbReference>
<proteinExistence type="predicted"/>
<dbReference type="PANTHER" id="PTHR42756">
    <property type="entry name" value="TRANSCRIPTIONAL REGULATOR, MARR"/>
    <property type="match status" value="1"/>
</dbReference>
<dbReference type="Proteomes" id="UP001515641">
    <property type="component" value="Unassembled WGS sequence"/>
</dbReference>
<reference evidence="5 6" key="1">
    <citation type="submission" date="2020-03" db="EMBL/GenBank/DDBJ databases">
        <title>Draft genome sequence of environmentally isolated cultures.</title>
        <authorList>
            <person name="Wilson H.S."/>
            <person name="De Leon M.E."/>
        </authorList>
    </citation>
    <scope>NUCLEOTIDE SEQUENCE [LARGE SCALE GENOMIC DNA]</scope>
    <source>
        <strain evidence="5 6">HSC-31F16</strain>
    </source>
</reference>
<dbReference type="PROSITE" id="PS50995">
    <property type="entry name" value="HTH_MARR_2"/>
    <property type="match status" value="1"/>
</dbReference>
<gene>
    <name evidence="5" type="ORF">HA052_21770</name>
</gene>
<keyword evidence="3" id="KW-0804">Transcription</keyword>
<dbReference type="InterPro" id="IPR036388">
    <property type="entry name" value="WH-like_DNA-bd_sf"/>
</dbReference>
<dbReference type="InterPro" id="IPR036390">
    <property type="entry name" value="WH_DNA-bd_sf"/>
</dbReference>
<dbReference type="RefSeq" id="WP_166453570.1">
    <property type="nucleotide sequence ID" value="NZ_JAAOMA010000043.1"/>
</dbReference>
<accession>A0ABX0L9W8</accession>
<protein>
    <submittedName>
        <fullName evidence="5">MarR family transcriptional regulator</fullName>
    </submittedName>
</protein>
<dbReference type="PRINTS" id="PR00598">
    <property type="entry name" value="HTHMARR"/>
</dbReference>
<evidence type="ECO:0000256" key="2">
    <source>
        <dbReference type="ARBA" id="ARBA00023125"/>
    </source>
</evidence>
<organism evidence="5 6">
    <name type="scientific">Chromobacterium fluminis</name>
    <dbReference type="NCBI Taxonomy" id="3044269"/>
    <lineage>
        <taxon>Bacteria</taxon>
        <taxon>Pseudomonadati</taxon>
        <taxon>Pseudomonadota</taxon>
        <taxon>Betaproteobacteria</taxon>
        <taxon>Neisseriales</taxon>
        <taxon>Chromobacteriaceae</taxon>
        <taxon>Chromobacterium</taxon>
    </lineage>
</organism>
<evidence type="ECO:0000256" key="1">
    <source>
        <dbReference type="ARBA" id="ARBA00023015"/>
    </source>
</evidence>
<feature type="domain" description="HTH marR-type" evidence="4">
    <location>
        <begin position="9"/>
        <end position="141"/>
    </location>
</feature>
<dbReference type="Gene3D" id="1.10.10.10">
    <property type="entry name" value="Winged helix-like DNA-binding domain superfamily/Winged helix DNA-binding domain"/>
    <property type="match status" value="1"/>
</dbReference>
<evidence type="ECO:0000313" key="5">
    <source>
        <dbReference type="EMBL" id="NHR07823.1"/>
    </source>
</evidence>
<keyword evidence="6" id="KW-1185">Reference proteome</keyword>
<name>A0ABX0L9W8_9NEIS</name>
<evidence type="ECO:0000256" key="3">
    <source>
        <dbReference type="ARBA" id="ARBA00023163"/>
    </source>
</evidence>
<dbReference type="InterPro" id="IPR000835">
    <property type="entry name" value="HTH_MarR-typ"/>
</dbReference>
<dbReference type="Pfam" id="PF01047">
    <property type="entry name" value="MarR"/>
    <property type="match status" value="1"/>
</dbReference>
<dbReference type="SUPFAM" id="SSF46785">
    <property type="entry name" value="Winged helix' DNA-binding domain"/>
    <property type="match status" value="1"/>
</dbReference>
<dbReference type="EMBL" id="JAAOMA010000043">
    <property type="protein sequence ID" value="NHR07823.1"/>
    <property type="molecule type" value="Genomic_DNA"/>
</dbReference>
<evidence type="ECO:0000313" key="6">
    <source>
        <dbReference type="Proteomes" id="UP001515641"/>
    </source>
</evidence>
<dbReference type="SMART" id="SM00347">
    <property type="entry name" value="HTH_MARR"/>
    <property type="match status" value="1"/>
</dbReference>
<keyword evidence="1" id="KW-0805">Transcription regulation</keyword>
<dbReference type="InterPro" id="IPR023187">
    <property type="entry name" value="Tscrpt_reg_MarR-type_CS"/>
</dbReference>
<comment type="caution">
    <text evidence="5">The sequence shown here is derived from an EMBL/GenBank/DDBJ whole genome shotgun (WGS) entry which is preliminary data.</text>
</comment>
<sequence length="155" mass="17571">MKNTSQASFLPVVHELARTYQAFEQFASQHIRQLGLTPPQFDVVATLGHSKGMNCKELSDRTLITKGTLTGVIDRLEDKGLVTRTMQPNDRRSVFVSLTQHGERLFDQAFPAHIDYMQIAFKRFGEHDLSGFCQELGRLREGFSLALEEQEEITA</sequence>
<keyword evidence="2" id="KW-0238">DNA-binding</keyword>